<dbReference type="AlphaFoldDB" id="A0A5N5RFD7"/>
<comment type="caution">
    <text evidence="20">The sequence shown here is derived from an EMBL/GenBank/DDBJ whole genome shotgun (WGS) entry which is preliminary data.</text>
</comment>
<keyword evidence="8 19" id="KW-1133">Transmembrane helix</keyword>
<sequence>MRGTDRAGGDAGRGTGSGRKVSGTARGGESKAQGRTGGDFDGSGDPFGRYLGVGSLRNPLWCYHGFIVAVLMLSVFGLIMVFSSSSVDLVAAGYSPWSKVINQAVFGVIGMIAAFALARIPVLGYRRLSVVMLGIAVLLQLLTFTPLGLSQYGNAGWISLGGFQMQPAEVTKFALCVWLPSALLDASRRSRSEGMRAWLPAGVVYAICLALVLLGKDLGTGMIVVSIGLTAFLVAGFPGRWMAAGIGVMAALVGLLVIMSPNRLGRVLAAYNGCDSGGALGLCYQSTHARYAIAGGGLLGVGLGNSHEKWNYLPAAHNDFIFAIIAEETGFVGAAIVILLFVVIGWCMIWIALQTRDRYVSMVLVCITVWLVGQGLVNIGVVVGILPVLGVPMPFVSAGGSSLVMCLCAAGAAASMMRTQAQISMDVKPL</sequence>
<feature type="transmembrane region" description="Helical" evidence="19">
    <location>
        <begin position="331"/>
        <end position="353"/>
    </location>
</feature>
<keyword evidence="20" id="KW-0132">Cell division</keyword>
<protein>
    <recommendedName>
        <fullName evidence="13">Probable peptidoglycan glycosyltransferase FtsW</fullName>
        <ecNumber evidence="15">2.4.99.28</ecNumber>
    </recommendedName>
    <alternativeName>
        <fullName evidence="14">Cell division protein FtsW</fullName>
    </alternativeName>
    <alternativeName>
        <fullName evidence="11">Cell wall polymerase</fullName>
    </alternativeName>
    <alternativeName>
        <fullName evidence="10">Peptidoglycan polymerase</fullName>
    </alternativeName>
</protein>
<evidence type="ECO:0000256" key="8">
    <source>
        <dbReference type="ARBA" id="ARBA00022989"/>
    </source>
</evidence>
<dbReference type="GO" id="GO:0032153">
    <property type="term" value="C:cell division site"/>
    <property type="evidence" value="ECO:0007669"/>
    <property type="project" value="TreeGrafter"/>
</dbReference>
<feature type="transmembrane region" description="Helical" evidence="19">
    <location>
        <begin position="60"/>
        <end position="80"/>
    </location>
</feature>
<feature type="transmembrane region" description="Helical" evidence="19">
    <location>
        <begin position="198"/>
        <end position="214"/>
    </location>
</feature>
<organism evidence="20 21">
    <name type="scientific">Bifidobacterium jacchi</name>
    <dbReference type="NCBI Taxonomy" id="2490545"/>
    <lineage>
        <taxon>Bacteria</taxon>
        <taxon>Bacillati</taxon>
        <taxon>Actinomycetota</taxon>
        <taxon>Actinomycetes</taxon>
        <taxon>Bifidobacteriales</taxon>
        <taxon>Bifidobacteriaceae</taxon>
        <taxon>Bifidobacterium</taxon>
    </lineage>
</organism>
<evidence type="ECO:0000313" key="21">
    <source>
        <dbReference type="Proteomes" id="UP000326336"/>
    </source>
</evidence>
<dbReference type="EMBL" id="RQSP01000032">
    <property type="protein sequence ID" value="KAB5605978.1"/>
    <property type="molecule type" value="Genomic_DNA"/>
</dbReference>
<evidence type="ECO:0000256" key="3">
    <source>
        <dbReference type="ARBA" id="ARBA00022676"/>
    </source>
</evidence>
<keyword evidence="9 19" id="KW-0472">Membrane</keyword>
<dbReference type="GO" id="GO:0005886">
    <property type="term" value="C:plasma membrane"/>
    <property type="evidence" value="ECO:0007669"/>
    <property type="project" value="TreeGrafter"/>
</dbReference>
<name>A0A5N5RFD7_9BIFI</name>
<evidence type="ECO:0000256" key="2">
    <source>
        <dbReference type="ARBA" id="ARBA00004752"/>
    </source>
</evidence>
<evidence type="ECO:0000256" key="18">
    <source>
        <dbReference type="SAM" id="MobiDB-lite"/>
    </source>
</evidence>
<dbReference type="Proteomes" id="UP000326336">
    <property type="component" value="Unassembled WGS sequence"/>
</dbReference>
<feature type="transmembrane region" description="Helical" evidence="19">
    <location>
        <begin position="360"/>
        <end position="389"/>
    </location>
</feature>
<dbReference type="InterPro" id="IPR001182">
    <property type="entry name" value="FtsW/RodA"/>
</dbReference>
<evidence type="ECO:0000313" key="20">
    <source>
        <dbReference type="EMBL" id="KAB5605978.1"/>
    </source>
</evidence>
<evidence type="ECO:0000256" key="14">
    <source>
        <dbReference type="ARBA" id="ARBA00041418"/>
    </source>
</evidence>
<evidence type="ECO:0000256" key="6">
    <source>
        <dbReference type="ARBA" id="ARBA00022960"/>
    </source>
</evidence>
<keyword evidence="7" id="KW-0573">Peptidoglycan synthesis</keyword>
<evidence type="ECO:0000256" key="11">
    <source>
        <dbReference type="ARBA" id="ARBA00033270"/>
    </source>
</evidence>
<keyword evidence="5 19" id="KW-0812">Transmembrane</keyword>
<keyword evidence="21" id="KW-1185">Reference proteome</keyword>
<keyword evidence="6" id="KW-0133">Cell shape</keyword>
<dbReference type="Pfam" id="PF01098">
    <property type="entry name" value="FTSW_RODA_SPOVE"/>
    <property type="match status" value="1"/>
</dbReference>
<comment type="catalytic activity">
    <reaction evidence="16">
        <text>[GlcNAc-(1-&gt;4)-Mur2Ac(oyl-L-Ala-gamma-D-Glu-L-Lys-D-Ala-D-Ala)](n)-di-trans,octa-cis-undecaprenyl diphosphate + beta-D-GlcNAc-(1-&gt;4)-Mur2Ac(oyl-L-Ala-gamma-D-Glu-L-Lys-D-Ala-D-Ala)-di-trans,octa-cis-undecaprenyl diphosphate = [GlcNAc-(1-&gt;4)-Mur2Ac(oyl-L-Ala-gamma-D-Glu-L-Lys-D-Ala-D-Ala)](n+1)-di-trans,octa-cis-undecaprenyl diphosphate + di-trans,octa-cis-undecaprenyl diphosphate + H(+)</text>
        <dbReference type="Rhea" id="RHEA:23708"/>
        <dbReference type="Rhea" id="RHEA-COMP:9602"/>
        <dbReference type="Rhea" id="RHEA-COMP:9603"/>
        <dbReference type="ChEBI" id="CHEBI:15378"/>
        <dbReference type="ChEBI" id="CHEBI:58405"/>
        <dbReference type="ChEBI" id="CHEBI:60033"/>
        <dbReference type="ChEBI" id="CHEBI:78435"/>
        <dbReference type="EC" id="2.4.99.28"/>
    </reaction>
</comment>
<keyword evidence="3" id="KW-0328">Glycosyltransferase</keyword>
<comment type="function">
    <text evidence="17">Peptidoglycan polymerase that is essential for cell division.</text>
</comment>
<evidence type="ECO:0000256" key="16">
    <source>
        <dbReference type="ARBA" id="ARBA00049902"/>
    </source>
</evidence>
<feature type="transmembrane region" description="Helical" evidence="19">
    <location>
        <begin position="100"/>
        <end position="118"/>
    </location>
</feature>
<proteinExistence type="inferred from homology"/>
<dbReference type="PROSITE" id="PS00428">
    <property type="entry name" value="FTSW_RODA_SPOVE"/>
    <property type="match status" value="1"/>
</dbReference>
<evidence type="ECO:0000256" key="12">
    <source>
        <dbReference type="ARBA" id="ARBA00038053"/>
    </source>
</evidence>
<evidence type="ECO:0000256" key="1">
    <source>
        <dbReference type="ARBA" id="ARBA00004141"/>
    </source>
</evidence>
<dbReference type="GO" id="GO:0009252">
    <property type="term" value="P:peptidoglycan biosynthetic process"/>
    <property type="evidence" value="ECO:0007669"/>
    <property type="project" value="UniProtKB-KW"/>
</dbReference>
<dbReference type="GO" id="GO:0008360">
    <property type="term" value="P:regulation of cell shape"/>
    <property type="evidence" value="ECO:0007669"/>
    <property type="project" value="UniProtKB-KW"/>
</dbReference>
<feature type="transmembrane region" description="Helical" evidence="19">
    <location>
        <begin position="170"/>
        <end position="186"/>
    </location>
</feature>
<evidence type="ECO:0000256" key="13">
    <source>
        <dbReference type="ARBA" id="ARBA00041185"/>
    </source>
</evidence>
<evidence type="ECO:0000256" key="15">
    <source>
        <dbReference type="ARBA" id="ARBA00044770"/>
    </source>
</evidence>
<feature type="transmembrane region" description="Helical" evidence="19">
    <location>
        <begin position="244"/>
        <end position="261"/>
    </location>
</feature>
<accession>A0A5N5RFD7</accession>
<evidence type="ECO:0000256" key="9">
    <source>
        <dbReference type="ARBA" id="ARBA00023136"/>
    </source>
</evidence>
<feature type="transmembrane region" description="Helical" evidence="19">
    <location>
        <begin position="130"/>
        <end position="150"/>
    </location>
</feature>
<dbReference type="GO" id="GO:0008955">
    <property type="term" value="F:peptidoglycan glycosyltransferase activity"/>
    <property type="evidence" value="ECO:0007669"/>
    <property type="project" value="UniProtKB-EC"/>
</dbReference>
<evidence type="ECO:0000256" key="17">
    <source>
        <dbReference type="ARBA" id="ARBA00049966"/>
    </source>
</evidence>
<evidence type="ECO:0000256" key="4">
    <source>
        <dbReference type="ARBA" id="ARBA00022679"/>
    </source>
</evidence>
<gene>
    <name evidence="20" type="ORF">EHS19_08305</name>
</gene>
<evidence type="ECO:0000256" key="10">
    <source>
        <dbReference type="ARBA" id="ARBA00032370"/>
    </source>
</evidence>
<comment type="subcellular location">
    <subcellularLocation>
        <location evidence="1">Membrane</location>
        <topology evidence="1">Multi-pass membrane protein</topology>
    </subcellularLocation>
</comment>
<evidence type="ECO:0000256" key="7">
    <source>
        <dbReference type="ARBA" id="ARBA00022984"/>
    </source>
</evidence>
<evidence type="ECO:0000256" key="5">
    <source>
        <dbReference type="ARBA" id="ARBA00022692"/>
    </source>
</evidence>
<dbReference type="OrthoDB" id="9768187at2"/>
<reference evidence="20 21" key="1">
    <citation type="journal article" date="2019" name="Int. J. Syst. Evol. Microbiol.">
        <title>Bifidobacterium jacchi sp. nov., isolated from the faeces of a baby common marmoset (Callithrix jacchus).</title>
        <authorList>
            <person name="Modesto M."/>
            <person name="Watanabe K."/>
            <person name="Arita M."/>
            <person name="Satti M."/>
            <person name="Oki K."/>
            <person name="Sciavilla P."/>
            <person name="Patavino C."/>
            <person name="Camma C."/>
            <person name="Michelini S."/>
            <person name="Sgorbati B."/>
            <person name="Mattarelli P."/>
        </authorList>
    </citation>
    <scope>NUCLEOTIDE SEQUENCE [LARGE SCALE GENOMIC DNA]</scope>
    <source>
        <strain evidence="20 21">MRM 9.3</strain>
    </source>
</reference>
<comment type="similarity">
    <text evidence="12">Belongs to the SEDS family. FtsW subfamily.</text>
</comment>
<keyword evidence="20" id="KW-0131">Cell cycle</keyword>
<dbReference type="EC" id="2.4.99.28" evidence="15"/>
<evidence type="ECO:0000256" key="19">
    <source>
        <dbReference type="SAM" id="Phobius"/>
    </source>
</evidence>
<dbReference type="RefSeq" id="WP_151917289.1">
    <property type="nucleotide sequence ID" value="NZ_RQSP01000032.1"/>
</dbReference>
<feature type="transmembrane region" description="Helical" evidence="19">
    <location>
        <begin position="220"/>
        <end position="237"/>
    </location>
</feature>
<dbReference type="PANTHER" id="PTHR30474">
    <property type="entry name" value="CELL CYCLE PROTEIN"/>
    <property type="match status" value="1"/>
</dbReference>
<dbReference type="InterPro" id="IPR018365">
    <property type="entry name" value="Cell_cycle_FtsW-rel_CS"/>
</dbReference>
<feature type="transmembrane region" description="Helical" evidence="19">
    <location>
        <begin position="395"/>
        <end position="415"/>
    </location>
</feature>
<feature type="region of interest" description="Disordered" evidence="18">
    <location>
        <begin position="1"/>
        <end position="40"/>
    </location>
</feature>
<keyword evidence="4" id="KW-0808">Transferase</keyword>
<dbReference type="PANTHER" id="PTHR30474:SF2">
    <property type="entry name" value="PEPTIDOGLYCAN GLYCOSYLTRANSFERASE FTSW-RELATED"/>
    <property type="match status" value="1"/>
</dbReference>
<comment type="pathway">
    <text evidence="2">Cell wall biogenesis; peptidoglycan biosynthesis.</text>
</comment>
<dbReference type="GO" id="GO:0015648">
    <property type="term" value="F:lipid-linked peptidoglycan transporter activity"/>
    <property type="evidence" value="ECO:0007669"/>
    <property type="project" value="TreeGrafter"/>
</dbReference>
<dbReference type="GO" id="GO:0051301">
    <property type="term" value="P:cell division"/>
    <property type="evidence" value="ECO:0007669"/>
    <property type="project" value="UniProtKB-KW"/>
</dbReference>